<sequence>MAEDAEWDWAEEGDAETFIAEYELDEAAANTLRTQSSEVVQHVLSQGPLLGNNPSAILMSRIRQANSCAATDWESFLEVVDESAREQFLAQDKQVMDAIMEEGPLIGNNPSAILVGRIRKAKQSLGRAVDGSKKATDAAVAARRRAGEFGGGSAGGSTKSSSQGAAQQRKVHQQALQQAQQKVQVKDSGQSWPQGDALQNLASLLCQVNSAMWDFDAPHEDVVAKVKEALKARKAAVTEVVEAEWPEEWIAADSAGQVEPPKKKARPAASAGGADVPQARELPKDEREQRQEQVLQEVLRLLQEAGGTVPLQDLGTTEITNLRKGAVGNLRKFLSSRPDVVTVSGPNELLMVSLVC</sequence>
<reference evidence="2" key="1">
    <citation type="submission" date="2021-01" db="EMBL/GenBank/DDBJ databases">
        <authorList>
            <person name="Corre E."/>
            <person name="Pelletier E."/>
            <person name="Niang G."/>
            <person name="Scheremetjew M."/>
            <person name="Finn R."/>
            <person name="Kale V."/>
            <person name="Holt S."/>
            <person name="Cochrane G."/>
            <person name="Meng A."/>
            <person name="Brown T."/>
            <person name="Cohen L."/>
        </authorList>
    </citation>
    <scope>NUCLEOTIDE SEQUENCE</scope>
    <source>
        <strain evidence="2">CCMP3105</strain>
    </source>
</reference>
<dbReference type="AlphaFoldDB" id="A0A7S4SXQ9"/>
<proteinExistence type="predicted"/>
<feature type="compositionally biased region" description="Basic and acidic residues" evidence="1">
    <location>
        <begin position="281"/>
        <end position="290"/>
    </location>
</feature>
<organism evidence="2">
    <name type="scientific">Alexandrium monilatum</name>
    <dbReference type="NCBI Taxonomy" id="311494"/>
    <lineage>
        <taxon>Eukaryota</taxon>
        <taxon>Sar</taxon>
        <taxon>Alveolata</taxon>
        <taxon>Dinophyceae</taxon>
        <taxon>Gonyaulacales</taxon>
        <taxon>Pyrocystaceae</taxon>
        <taxon>Alexandrium</taxon>
    </lineage>
</organism>
<feature type="region of interest" description="Disordered" evidence="1">
    <location>
        <begin position="147"/>
        <end position="191"/>
    </location>
</feature>
<evidence type="ECO:0000256" key="1">
    <source>
        <dbReference type="SAM" id="MobiDB-lite"/>
    </source>
</evidence>
<accession>A0A7S4SXQ9</accession>
<dbReference type="EMBL" id="HBNR01082221">
    <property type="protein sequence ID" value="CAE4659469.1"/>
    <property type="molecule type" value="Transcribed_RNA"/>
</dbReference>
<gene>
    <name evidence="2" type="ORF">AMON00008_LOCUS58824</name>
</gene>
<name>A0A7S4SXQ9_9DINO</name>
<feature type="region of interest" description="Disordered" evidence="1">
    <location>
        <begin position="252"/>
        <end position="290"/>
    </location>
</feature>
<feature type="compositionally biased region" description="Low complexity" evidence="1">
    <location>
        <begin position="156"/>
        <end position="183"/>
    </location>
</feature>
<evidence type="ECO:0000313" key="2">
    <source>
        <dbReference type="EMBL" id="CAE4659469.1"/>
    </source>
</evidence>
<protein>
    <submittedName>
        <fullName evidence="2">Uncharacterized protein</fullName>
    </submittedName>
</protein>